<dbReference type="PROSITE" id="PS50076">
    <property type="entry name" value="DNAJ_2"/>
    <property type="match status" value="1"/>
</dbReference>
<proteinExistence type="predicted"/>
<dbReference type="PROSITE" id="PS00636">
    <property type="entry name" value="DNAJ_1"/>
    <property type="match status" value="1"/>
</dbReference>
<dbReference type="Pfam" id="PF23302">
    <property type="entry name" value="HTH_DNAJC9"/>
    <property type="match status" value="1"/>
</dbReference>
<comment type="caution">
    <text evidence="3">The sequence shown here is derived from an EMBL/GenBank/DDBJ whole genome shotgun (WGS) entry which is preliminary data.</text>
</comment>
<feature type="compositionally biased region" description="Basic and acidic residues" evidence="1">
    <location>
        <begin position="336"/>
        <end position="356"/>
    </location>
</feature>
<dbReference type="CDD" id="cd06257">
    <property type="entry name" value="DnaJ"/>
    <property type="match status" value="1"/>
</dbReference>
<feature type="region of interest" description="Disordered" evidence="1">
    <location>
        <begin position="207"/>
        <end position="266"/>
    </location>
</feature>
<dbReference type="OrthoDB" id="110024at2759"/>
<dbReference type="EMBL" id="BLZA01000043">
    <property type="protein sequence ID" value="GHJ89464.1"/>
    <property type="molecule type" value="Genomic_DNA"/>
</dbReference>
<organism evidence="3 4">
    <name type="scientific">Naganishia liquefaciens</name>
    <dbReference type="NCBI Taxonomy" id="104408"/>
    <lineage>
        <taxon>Eukaryota</taxon>
        <taxon>Fungi</taxon>
        <taxon>Dikarya</taxon>
        <taxon>Basidiomycota</taxon>
        <taxon>Agaricomycotina</taxon>
        <taxon>Tremellomycetes</taxon>
        <taxon>Filobasidiales</taxon>
        <taxon>Filobasidiaceae</taxon>
        <taxon>Naganishia</taxon>
    </lineage>
</organism>
<protein>
    <recommendedName>
        <fullName evidence="2">J domain-containing protein</fullName>
    </recommendedName>
</protein>
<dbReference type="PANTHER" id="PTHR44144">
    <property type="entry name" value="DNAJ HOMOLOG SUBFAMILY C MEMBER 9"/>
    <property type="match status" value="1"/>
</dbReference>
<feature type="compositionally biased region" description="Basic and acidic residues" evidence="1">
    <location>
        <begin position="208"/>
        <end position="226"/>
    </location>
</feature>
<dbReference type="SMART" id="SM00271">
    <property type="entry name" value="DnaJ"/>
    <property type="match status" value="1"/>
</dbReference>
<dbReference type="InterPro" id="IPR001623">
    <property type="entry name" value="DnaJ_domain"/>
</dbReference>
<feature type="compositionally biased region" description="Basic residues" evidence="1">
    <location>
        <begin position="309"/>
        <end position="319"/>
    </location>
</feature>
<dbReference type="GO" id="GO:0005634">
    <property type="term" value="C:nucleus"/>
    <property type="evidence" value="ECO:0007669"/>
    <property type="project" value="TreeGrafter"/>
</dbReference>
<feature type="region of interest" description="Disordered" evidence="1">
    <location>
        <begin position="300"/>
        <end position="363"/>
    </location>
</feature>
<dbReference type="Proteomes" id="UP000620104">
    <property type="component" value="Unassembled WGS sequence"/>
</dbReference>
<dbReference type="GO" id="GO:0031072">
    <property type="term" value="F:heat shock protein binding"/>
    <property type="evidence" value="ECO:0007669"/>
    <property type="project" value="TreeGrafter"/>
</dbReference>
<name>A0A8H3U0D1_9TREE</name>
<reference evidence="3" key="1">
    <citation type="submission" date="2020-07" db="EMBL/GenBank/DDBJ databases">
        <title>Draft Genome Sequence of a Deep-Sea Yeast, Naganishia (Cryptococcus) liquefaciens strain N6.</title>
        <authorList>
            <person name="Han Y.W."/>
            <person name="Kajitani R."/>
            <person name="Morimoto H."/>
            <person name="Parhat M."/>
            <person name="Tsubouchi H."/>
            <person name="Bakenova O."/>
            <person name="Ogata M."/>
            <person name="Argunhan B."/>
            <person name="Aoki R."/>
            <person name="Kajiwara S."/>
            <person name="Itoh T."/>
            <person name="Iwasaki H."/>
        </authorList>
    </citation>
    <scope>NUCLEOTIDE SEQUENCE</scope>
    <source>
        <strain evidence="3">N6</strain>
    </source>
</reference>
<dbReference type="InterPro" id="IPR056453">
    <property type="entry name" value="HTH_DNAJC9"/>
</dbReference>
<dbReference type="InterPro" id="IPR036869">
    <property type="entry name" value="J_dom_sf"/>
</dbReference>
<dbReference type="PRINTS" id="PR00625">
    <property type="entry name" value="JDOMAIN"/>
</dbReference>
<evidence type="ECO:0000259" key="2">
    <source>
        <dbReference type="PROSITE" id="PS50076"/>
    </source>
</evidence>
<keyword evidence="4" id="KW-1185">Reference proteome</keyword>
<dbReference type="InterPro" id="IPR018253">
    <property type="entry name" value="DnaJ_domain_CS"/>
</dbReference>
<dbReference type="PANTHER" id="PTHR44144:SF1">
    <property type="entry name" value="DNAJ HOMOLOG SUBFAMILY C MEMBER 9"/>
    <property type="match status" value="1"/>
</dbReference>
<evidence type="ECO:0000313" key="3">
    <source>
        <dbReference type="EMBL" id="GHJ89464.1"/>
    </source>
</evidence>
<evidence type="ECO:0000256" key="1">
    <source>
        <dbReference type="SAM" id="MobiDB-lite"/>
    </source>
</evidence>
<dbReference type="AlphaFoldDB" id="A0A8H3U0D1"/>
<dbReference type="Pfam" id="PF00226">
    <property type="entry name" value="DnaJ"/>
    <property type="match status" value="1"/>
</dbReference>
<feature type="domain" description="J" evidence="2">
    <location>
        <begin position="21"/>
        <end position="106"/>
    </location>
</feature>
<accession>A0A8H3U0D1</accession>
<sequence length="363" mass="40280">MSDQDPIHQFFTPQELVSPYALYTALALPTPPPTASKDAITQALAAVTPAEIRTAYRRAALKYHPDKHASKEETERKEMERAFQRVGFAFAVLSDEARRKRYDTTGRTTESEGMFEDAAAMGSWEAYFEAVYQRVDKKMLDEDKKRYQGSEEELQDLTDAYTTHAGSLPDIMAHIPHSTPADEPRFIQALNDAIAAGTLESLAKWKKTSTDKKARDARARKAKKEEQEAESAAREMGVWDEFYGNGKPSTKAKRGTKRKDGGDAEEDVSGLAALIAKRQTSRASAFDALLEKYGGGAEADEDVVEFSGKRGKKAGKGKHTKEEKGAGEVDVPTEEEFQRLQDKLFEKKGDNADSGKRAKRSAR</sequence>
<dbReference type="SUPFAM" id="SSF46565">
    <property type="entry name" value="Chaperone J-domain"/>
    <property type="match status" value="1"/>
</dbReference>
<evidence type="ECO:0000313" key="4">
    <source>
        <dbReference type="Proteomes" id="UP000620104"/>
    </source>
</evidence>
<dbReference type="InterPro" id="IPR052594">
    <property type="entry name" value="J_domain-containing_protein"/>
</dbReference>
<dbReference type="GO" id="GO:0005737">
    <property type="term" value="C:cytoplasm"/>
    <property type="evidence" value="ECO:0007669"/>
    <property type="project" value="TreeGrafter"/>
</dbReference>
<dbReference type="Gene3D" id="1.10.287.110">
    <property type="entry name" value="DnaJ domain"/>
    <property type="match status" value="1"/>
</dbReference>
<gene>
    <name evidence="3" type="ORF">NliqN6_5866</name>
</gene>